<reference evidence="2 3" key="1">
    <citation type="submission" date="2019-04" db="EMBL/GenBank/DDBJ databases">
        <authorList>
            <person name="Van Vliet M D."/>
        </authorList>
    </citation>
    <scope>NUCLEOTIDE SEQUENCE [LARGE SCALE GENOMIC DNA]</scope>
    <source>
        <strain evidence="2 3">F1</strain>
    </source>
</reference>
<proteinExistence type="predicted"/>
<keyword evidence="3" id="KW-1185">Reference proteome</keyword>
<dbReference type="AlphaFoldDB" id="A0A6C2U2J8"/>
<dbReference type="Proteomes" id="UP000366872">
    <property type="component" value="Unassembled WGS sequence"/>
</dbReference>
<protein>
    <submittedName>
        <fullName evidence="2">Uncharacterized protein</fullName>
    </submittedName>
</protein>
<accession>A0A6C2U2J8</accession>
<dbReference type="EMBL" id="CAAHFG010000001">
    <property type="protein sequence ID" value="VGO13606.1"/>
    <property type="molecule type" value="Genomic_DNA"/>
</dbReference>
<feature type="chain" id="PRO_5025338410" evidence="1">
    <location>
        <begin position="24"/>
        <end position="331"/>
    </location>
</feature>
<name>A0A6C2U2J8_PONDE</name>
<sequence length="331" mass="38836">MNQLRVSSCFLGTVFFALHLVQAQTNTHGFVGLRPLSRTKADWKSVHGGSWHGTPTYADQKGNYPFCAEHVDVIKGWLDGDFKTRRMFFEHYWGIDEKWDVLDPQKNTLIKKIKKWEAAGGIVDHILMAREYRLAIHRGHPDAKPGPFKEDTRILYEEDVANIRQLFKDAHKQGLIKHDNYKLIMMVEHPSFFADDPRVHPLIEKMDGVAYECHQFNRHWPLKTGWSNPEEVIRGAKWTLAQNKEYIFYYGPIIWKADKKRYYEFIERDWLETYWAAGLPKHHPNMHYYLNTFPNGSGRFRPIGPESDPHSVLGFTKWLIEEIKNPECVTP</sequence>
<gene>
    <name evidence="2" type="ORF">PDESU_02163</name>
</gene>
<evidence type="ECO:0000256" key="1">
    <source>
        <dbReference type="SAM" id="SignalP"/>
    </source>
</evidence>
<evidence type="ECO:0000313" key="3">
    <source>
        <dbReference type="Proteomes" id="UP000366872"/>
    </source>
</evidence>
<feature type="signal peptide" evidence="1">
    <location>
        <begin position="1"/>
        <end position="23"/>
    </location>
</feature>
<dbReference type="RefSeq" id="WP_222847143.1">
    <property type="nucleotide sequence ID" value="NZ_CAAHFG010000001.1"/>
</dbReference>
<evidence type="ECO:0000313" key="2">
    <source>
        <dbReference type="EMBL" id="VGO13606.1"/>
    </source>
</evidence>
<keyword evidence="1" id="KW-0732">Signal</keyword>
<organism evidence="2 3">
    <name type="scientific">Pontiella desulfatans</name>
    <dbReference type="NCBI Taxonomy" id="2750659"/>
    <lineage>
        <taxon>Bacteria</taxon>
        <taxon>Pseudomonadati</taxon>
        <taxon>Kiritimatiellota</taxon>
        <taxon>Kiritimatiellia</taxon>
        <taxon>Kiritimatiellales</taxon>
        <taxon>Pontiellaceae</taxon>
        <taxon>Pontiella</taxon>
    </lineage>
</organism>